<dbReference type="Gramene" id="LPERR07G03320.1">
    <property type="protein sequence ID" value="LPERR07G03320.1"/>
    <property type="gene ID" value="LPERR07G03320"/>
</dbReference>
<evidence type="ECO:0000313" key="2">
    <source>
        <dbReference type="EnsemblPlants" id="LPERR07G03320.1"/>
    </source>
</evidence>
<evidence type="ECO:0000313" key="3">
    <source>
        <dbReference type="Proteomes" id="UP000032180"/>
    </source>
</evidence>
<reference evidence="3" key="2">
    <citation type="submission" date="2013-12" db="EMBL/GenBank/DDBJ databases">
        <authorList>
            <person name="Yu Y."/>
            <person name="Lee S."/>
            <person name="de Baynast K."/>
            <person name="Wissotski M."/>
            <person name="Liu L."/>
            <person name="Talag J."/>
            <person name="Goicoechea J."/>
            <person name="Angelova A."/>
            <person name="Jetty R."/>
            <person name="Kudrna D."/>
            <person name="Golser W."/>
            <person name="Rivera L."/>
            <person name="Zhang J."/>
            <person name="Wing R."/>
        </authorList>
    </citation>
    <scope>NUCLEOTIDE SEQUENCE</scope>
</reference>
<protein>
    <submittedName>
        <fullName evidence="2">Uncharacterized protein</fullName>
    </submittedName>
</protein>
<dbReference type="HOGENOM" id="CLU_1079117_0_0_1"/>
<dbReference type="EnsemblPlants" id="LPERR07G03320.1">
    <property type="protein sequence ID" value="LPERR07G03320.1"/>
    <property type="gene ID" value="LPERR07G03320"/>
</dbReference>
<keyword evidence="3" id="KW-1185">Reference proteome</keyword>
<accession>A0A0D9WVQ6</accession>
<dbReference type="eggNOG" id="ENOG502R5ZI">
    <property type="taxonomic scope" value="Eukaryota"/>
</dbReference>
<feature type="transmembrane region" description="Helical" evidence="1">
    <location>
        <begin position="15"/>
        <end position="40"/>
    </location>
</feature>
<keyword evidence="1" id="KW-0472">Membrane</keyword>
<keyword evidence="1" id="KW-1133">Transmembrane helix</keyword>
<evidence type="ECO:0000256" key="1">
    <source>
        <dbReference type="SAM" id="Phobius"/>
    </source>
</evidence>
<name>A0A0D9WVQ6_9ORYZ</name>
<reference evidence="2 3" key="1">
    <citation type="submission" date="2012-08" db="EMBL/GenBank/DDBJ databases">
        <title>Oryza genome evolution.</title>
        <authorList>
            <person name="Wing R.A."/>
        </authorList>
    </citation>
    <scope>NUCLEOTIDE SEQUENCE</scope>
</reference>
<dbReference type="Proteomes" id="UP000032180">
    <property type="component" value="Chromosome 7"/>
</dbReference>
<sequence length="258" mass="29115">MAGGDREPYSGRRELQAVLIFLDVLVVIVFFAALVCAIIARAAKTRRNKHDCRQLAPRVAFLRDLRHLMPPPTSTAAATTDIRTVLAWQLEACVKEAETLVCAIIARAAKIRRNKHDCRQAPRVAFLRDLQHLMPPPTSTAAATTDIRTVLARQLEACVKEAESIIQICTTSCCLRRFLRSYHHAGKVDDASKNVEHVYGHILPVVSQVDTAQRLLHLLELQVVPPSYQQIVNHHWTIFILRISLLTRRRGSVCRNRK</sequence>
<reference evidence="2" key="3">
    <citation type="submission" date="2015-04" db="UniProtKB">
        <authorList>
            <consortium name="EnsemblPlants"/>
        </authorList>
    </citation>
    <scope>IDENTIFICATION</scope>
</reference>
<keyword evidence="1" id="KW-0812">Transmembrane</keyword>
<proteinExistence type="predicted"/>
<dbReference type="AlphaFoldDB" id="A0A0D9WVQ6"/>
<organism evidence="2 3">
    <name type="scientific">Leersia perrieri</name>
    <dbReference type="NCBI Taxonomy" id="77586"/>
    <lineage>
        <taxon>Eukaryota</taxon>
        <taxon>Viridiplantae</taxon>
        <taxon>Streptophyta</taxon>
        <taxon>Embryophyta</taxon>
        <taxon>Tracheophyta</taxon>
        <taxon>Spermatophyta</taxon>
        <taxon>Magnoliopsida</taxon>
        <taxon>Liliopsida</taxon>
        <taxon>Poales</taxon>
        <taxon>Poaceae</taxon>
        <taxon>BOP clade</taxon>
        <taxon>Oryzoideae</taxon>
        <taxon>Oryzeae</taxon>
        <taxon>Oryzinae</taxon>
        <taxon>Leersia</taxon>
    </lineage>
</organism>